<name>A0AA36MFU4_CYLNA</name>
<protein>
    <submittedName>
        <fullName evidence="3">Uncharacterized protein</fullName>
    </submittedName>
</protein>
<feature type="transmembrane region" description="Helical" evidence="2">
    <location>
        <begin position="152"/>
        <end position="170"/>
    </location>
</feature>
<evidence type="ECO:0000313" key="3">
    <source>
        <dbReference type="EMBL" id="CAJ0608268.1"/>
    </source>
</evidence>
<dbReference type="AlphaFoldDB" id="A0AA36MFU4"/>
<accession>A0AA36MFU4</accession>
<dbReference type="Proteomes" id="UP001176961">
    <property type="component" value="Unassembled WGS sequence"/>
</dbReference>
<feature type="transmembrane region" description="Helical" evidence="2">
    <location>
        <begin position="182"/>
        <end position="205"/>
    </location>
</feature>
<keyword evidence="2" id="KW-0812">Transmembrane</keyword>
<feature type="transmembrane region" description="Helical" evidence="2">
    <location>
        <begin position="86"/>
        <end position="105"/>
    </location>
</feature>
<dbReference type="PANTHER" id="PTHR38553">
    <property type="entry name" value="PROTEIN CBG19621"/>
    <property type="match status" value="1"/>
</dbReference>
<feature type="transmembrane region" description="Helical" evidence="2">
    <location>
        <begin position="111"/>
        <end position="131"/>
    </location>
</feature>
<feature type="region of interest" description="Disordered" evidence="1">
    <location>
        <begin position="335"/>
        <end position="365"/>
    </location>
</feature>
<proteinExistence type="predicted"/>
<reference evidence="3" key="1">
    <citation type="submission" date="2023-07" db="EMBL/GenBank/DDBJ databases">
        <authorList>
            <consortium name="CYATHOMIX"/>
        </authorList>
    </citation>
    <scope>NUCLEOTIDE SEQUENCE</scope>
    <source>
        <strain evidence="3">N/A</strain>
    </source>
</reference>
<evidence type="ECO:0000256" key="2">
    <source>
        <dbReference type="SAM" id="Phobius"/>
    </source>
</evidence>
<organism evidence="3 4">
    <name type="scientific">Cylicocyclus nassatus</name>
    <name type="common">Nematode worm</name>
    <dbReference type="NCBI Taxonomy" id="53992"/>
    <lineage>
        <taxon>Eukaryota</taxon>
        <taxon>Metazoa</taxon>
        <taxon>Ecdysozoa</taxon>
        <taxon>Nematoda</taxon>
        <taxon>Chromadorea</taxon>
        <taxon>Rhabditida</taxon>
        <taxon>Rhabditina</taxon>
        <taxon>Rhabditomorpha</taxon>
        <taxon>Strongyloidea</taxon>
        <taxon>Strongylidae</taxon>
        <taxon>Cylicocyclus</taxon>
    </lineage>
</organism>
<comment type="caution">
    <text evidence="3">The sequence shown here is derived from an EMBL/GenBank/DDBJ whole genome shotgun (WGS) entry which is preliminary data.</text>
</comment>
<dbReference type="PANTHER" id="PTHR38553:SF1">
    <property type="entry name" value="G PROTEIN-COUPLED RECEPTOR"/>
    <property type="match status" value="1"/>
</dbReference>
<keyword evidence="2" id="KW-0472">Membrane</keyword>
<gene>
    <name evidence="3" type="ORF">CYNAS_LOCUS20251</name>
</gene>
<sequence length="463" mass="52763">MAIVKRMTKLYSEMDVTDPWYLQESNGSTPETNRSIDVLCANCFTPQDSIACFRSTLIALAGIGTALIAFARIIHLHVTSPSHLRLLLFYIMCVHCIAGSFEWLWGWTTQLSLFISYAKAIELLIICYFYLDVASKMMHWSSVAGRRLCFSALFLMFTYFTMFLVVGLVFSIEPWRDCHAPYWLWFSTGEFVMVQLMVGSFFLILHRMSRISAAPNIRNSQRRQLFCLFWTFETSALADLGYHMSLFYLADNLKGCSGVFKHDQLRYSLLKFPYDIVSFLMPVWAILYVFRATRKPNIYNNDSTESIYASRDSSVSAIADVVVVRNWRRRYRPLTQPSQHDRPVLSGRRPKQSPPTPSGRMRSVSSAPVIVGGRRLSTSRSLVSSPLYSIPEELTHNEHQGAAAMVGSIDRLSMAPLMDEPQGMNSPFVLVTIARRTTARLEIALHTSSKQARTCSHLFPRSR</sequence>
<keyword evidence="2" id="KW-1133">Transmembrane helix</keyword>
<feature type="transmembrane region" description="Helical" evidence="2">
    <location>
        <begin position="56"/>
        <end position="74"/>
    </location>
</feature>
<dbReference type="EMBL" id="CATQJL010000316">
    <property type="protein sequence ID" value="CAJ0608268.1"/>
    <property type="molecule type" value="Genomic_DNA"/>
</dbReference>
<evidence type="ECO:0000313" key="4">
    <source>
        <dbReference type="Proteomes" id="UP001176961"/>
    </source>
</evidence>
<feature type="transmembrane region" description="Helical" evidence="2">
    <location>
        <begin position="270"/>
        <end position="290"/>
    </location>
</feature>
<keyword evidence="4" id="KW-1185">Reference proteome</keyword>
<evidence type="ECO:0000256" key="1">
    <source>
        <dbReference type="SAM" id="MobiDB-lite"/>
    </source>
</evidence>
<feature type="transmembrane region" description="Helical" evidence="2">
    <location>
        <begin position="225"/>
        <end position="250"/>
    </location>
</feature>